<dbReference type="InterPro" id="IPR001750">
    <property type="entry name" value="ND/Mrp_TM"/>
</dbReference>
<evidence type="ECO:0000256" key="7">
    <source>
        <dbReference type="SAM" id="MobiDB-lite"/>
    </source>
</evidence>
<evidence type="ECO:0000256" key="4">
    <source>
        <dbReference type="ARBA" id="ARBA00022989"/>
    </source>
</evidence>
<proteinExistence type="inferred from homology"/>
<keyword evidence="10" id="KW-0560">Oxidoreductase</keyword>
<evidence type="ECO:0000256" key="3">
    <source>
        <dbReference type="ARBA" id="ARBA00022692"/>
    </source>
</evidence>
<feature type="region of interest" description="Disordered" evidence="7">
    <location>
        <begin position="551"/>
        <end position="592"/>
    </location>
</feature>
<gene>
    <name evidence="10" type="ORF">JF922_20395</name>
</gene>
<feature type="transmembrane region" description="Helical" evidence="8">
    <location>
        <begin position="333"/>
        <end position="350"/>
    </location>
</feature>
<evidence type="ECO:0000256" key="5">
    <source>
        <dbReference type="ARBA" id="ARBA00023136"/>
    </source>
</evidence>
<feature type="domain" description="NADH:quinone oxidoreductase/Mrp antiporter transmembrane" evidence="9">
    <location>
        <begin position="188"/>
        <end position="467"/>
    </location>
</feature>
<evidence type="ECO:0000256" key="6">
    <source>
        <dbReference type="RuleBase" id="RU000320"/>
    </source>
</evidence>
<feature type="transmembrane region" description="Helical" evidence="8">
    <location>
        <begin position="194"/>
        <end position="213"/>
    </location>
</feature>
<sequence length="592" mass="60877">MSVLSVVTALPAYSAAMLLATSHPLTAVQIWLETVGQPLPSASPSATPATFGAGVFTFSFLLSPLVWGPALMAAVIGLMPNPRGRYERWFLGIALATSISVLGLTLIGYQQFQAFTTGLQFEEKLPWLPALGISYHLGVDGIGVSMLLLSALVGVCGVVASWEVRDRPRSYFALLLLMEASVNGAVVARDFFLFFLFWSAAVVPLALLVAGWSDSARSQGAVWRLLGHWGLGSAALLTAGLLLYRASGGSDFDLDTLTKATPSARVELVIAILLVVAAASRLPLVPLHGWAREVLAEAPAGVAILTTGAAARLGGYVLIRLLAAGEHNASRTLAPYLSGLAVLTVGYAALSAFRARDLRRLGAYLALVPGAITTLGVAGLSPLSLEGAVLSLFAGGLAAALVVGATATLSEHAQTRSLTLAAGLASRAPKLAWLLLLGAVSVLCVPFLATFPAGLMVFLGSFRNQPAGSFLVALGLVLCAAAVDWMLHRVLFGAANPDAPTASEGSLPESWYLGILVGTLLWVGLVPGGPKLFGVPLFDPGLVTVVNSSTPDLSSPYAVPTPTATPSPSSSPRASPSPGTGASPAPTPAASP</sequence>
<dbReference type="InterPro" id="IPR003918">
    <property type="entry name" value="NADH_UbQ_OxRdtase"/>
</dbReference>
<accession>A0A934K7Q3</accession>
<dbReference type="Pfam" id="PF00361">
    <property type="entry name" value="Proton_antipo_M"/>
    <property type="match status" value="1"/>
</dbReference>
<dbReference type="AlphaFoldDB" id="A0A934K7Q3"/>
<reference evidence="10" key="1">
    <citation type="submission" date="2020-10" db="EMBL/GenBank/DDBJ databases">
        <title>Ca. Dormibacterota MAGs.</title>
        <authorList>
            <person name="Montgomery K."/>
        </authorList>
    </citation>
    <scope>NUCLEOTIDE SEQUENCE [LARGE SCALE GENOMIC DNA]</scope>
    <source>
        <strain evidence="10">SC8812_S17_10</strain>
    </source>
</reference>
<dbReference type="GO" id="GO:0016020">
    <property type="term" value="C:membrane"/>
    <property type="evidence" value="ECO:0007669"/>
    <property type="project" value="UniProtKB-SubCell"/>
</dbReference>
<dbReference type="RefSeq" id="WP_338204235.1">
    <property type="nucleotide sequence ID" value="NZ_JAEKNR010000203.1"/>
</dbReference>
<feature type="transmembrane region" description="Helical" evidence="8">
    <location>
        <begin position="294"/>
        <end position="313"/>
    </location>
</feature>
<feature type="transmembrane region" description="Helical" evidence="8">
    <location>
        <begin position="431"/>
        <end position="455"/>
    </location>
</feature>
<feature type="transmembrane region" description="Helical" evidence="8">
    <location>
        <begin position="225"/>
        <end position="244"/>
    </location>
</feature>
<evidence type="ECO:0000313" key="10">
    <source>
        <dbReference type="EMBL" id="MBJ7600419.1"/>
    </source>
</evidence>
<feature type="transmembrane region" description="Helical" evidence="8">
    <location>
        <begin position="89"/>
        <end position="112"/>
    </location>
</feature>
<dbReference type="GO" id="GO:0008137">
    <property type="term" value="F:NADH dehydrogenase (ubiquinone) activity"/>
    <property type="evidence" value="ECO:0007669"/>
    <property type="project" value="InterPro"/>
</dbReference>
<evidence type="ECO:0000256" key="8">
    <source>
        <dbReference type="SAM" id="Phobius"/>
    </source>
</evidence>
<feature type="transmembrane region" description="Helical" evidence="8">
    <location>
        <begin position="132"/>
        <end position="159"/>
    </location>
</feature>
<protein>
    <submittedName>
        <fullName evidence="10">NADH-quinone oxidoreductase subunit M</fullName>
        <ecNumber evidence="10">1.6.5.-</ecNumber>
    </submittedName>
</protein>
<organism evidence="10 11">
    <name type="scientific">Candidatus Nephthysia bennettiae</name>
    <dbReference type="NCBI Taxonomy" id="3127016"/>
    <lineage>
        <taxon>Bacteria</taxon>
        <taxon>Bacillati</taxon>
        <taxon>Candidatus Dormiibacterota</taxon>
        <taxon>Candidatus Dormibacteria</taxon>
        <taxon>Candidatus Dormibacterales</taxon>
        <taxon>Candidatus Dormibacteraceae</taxon>
        <taxon>Candidatus Nephthysia</taxon>
    </lineage>
</organism>
<evidence type="ECO:0000313" key="11">
    <source>
        <dbReference type="Proteomes" id="UP000612893"/>
    </source>
</evidence>
<evidence type="ECO:0000256" key="2">
    <source>
        <dbReference type="ARBA" id="ARBA00009025"/>
    </source>
</evidence>
<feature type="transmembrane region" description="Helical" evidence="8">
    <location>
        <begin position="171"/>
        <end position="188"/>
    </location>
</feature>
<name>A0A934K7Q3_9BACT</name>
<feature type="compositionally biased region" description="Low complexity" evidence="7">
    <location>
        <begin position="554"/>
        <end position="584"/>
    </location>
</feature>
<dbReference type="Proteomes" id="UP000612893">
    <property type="component" value="Unassembled WGS sequence"/>
</dbReference>
<dbReference type="GO" id="GO:0003954">
    <property type="term" value="F:NADH dehydrogenase activity"/>
    <property type="evidence" value="ECO:0007669"/>
    <property type="project" value="TreeGrafter"/>
</dbReference>
<feature type="transmembrane region" description="Helical" evidence="8">
    <location>
        <begin position="389"/>
        <end position="410"/>
    </location>
</feature>
<dbReference type="EC" id="1.6.5.-" evidence="10"/>
<feature type="transmembrane region" description="Helical" evidence="8">
    <location>
        <begin position="467"/>
        <end position="487"/>
    </location>
</feature>
<dbReference type="PRINTS" id="PR01437">
    <property type="entry name" value="NUOXDRDTASE4"/>
</dbReference>
<evidence type="ECO:0000256" key="1">
    <source>
        <dbReference type="ARBA" id="ARBA00004127"/>
    </source>
</evidence>
<feature type="transmembrane region" description="Helical" evidence="8">
    <location>
        <begin position="362"/>
        <end position="383"/>
    </location>
</feature>
<dbReference type="EMBL" id="JAEKNR010000203">
    <property type="protein sequence ID" value="MBJ7600419.1"/>
    <property type="molecule type" value="Genomic_DNA"/>
</dbReference>
<keyword evidence="3 6" id="KW-0812">Transmembrane</keyword>
<dbReference type="InterPro" id="IPR010227">
    <property type="entry name" value="NADH_Q_OxRdtase_chainM/4"/>
</dbReference>
<evidence type="ECO:0000259" key="9">
    <source>
        <dbReference type="Pfam" id="PF00361"/>
    </source>
</evidence>
<feature type="transmembrane region" description="Helical" evidence="8">
    <location>
        <begin position="264"/>
        <end position="282"/>
    </location>
</feature>
<dbReference type="GO" id="GO:0042773">
    <property type="term" value="P:ATP synthesis coupled electron transport"/>
    <property type="evidence" value="ECO:0007669"/>
    <property type="project" value="InterPro"/>
</dbReference>
<comment type="subcellular location">
    <subcellularLocation>
        <location evidence="1">Endomembrane system</location>
        <topology evidence="1">Multi-pass membrane protein</topology>
    </subcellularLocation>
    <subcellularLocation>
        <location evidence="6">Membrane</location>
        <topology evidence="6">Multi-pass membrane protein</topology>
    </subcellularLocation>
</comment>
<keyword evidence="4 8" id="KW-1133">Transmembrane helix</keyword>
<comment type="similarity">
    <text evidence="2">Belongs to the complex I subunit 4 family.</text>
</comment>
<dbReference type="PANTHER" id="PTHR43507">
    <property type="entry name" value="NADH-UBIQUINONE OXIDOREDUCTASE CHAIN 4"/>
    <property type="match status" value="1"/>
</dbReference>
<dbReference type="GO" id="GO:0015990">
    <property type="term" value="P:electron transport coupled proton transport"/>
    <property type="evidence" value="ECO:0007669"/>
    <property type="project" value="TreeGrafter"/>
</dbReference>
<keyword evidence="5 8" id="KW-0472">Membrane</keyword>
<comment type="caution">
    <text evidence="10">The sequence shown here is derived from an EMBL/GenBank/DDBJ whole genome shotgun (WGS) entry which is preliminary data.</text>
</comment>
<keyword evidence="11" id="KW-1185">Reference proteome</keyword>
<dbReference type="GO" id="GO:0048039">
    <property type="term" value="F:ubiquinone binding"/>
    <property type="evidence" value="ECO:0007669"/>
    <property type="project" value="TreeGrafter"/>
</dbReference>
<feature type="transmembrane region" description="Helical" evidence="8">
    <location>
        <begin position="51"/>
        <end position="77"/>
    </location>
</feature>
<dbReference type="NCBIfam" id="TIGR01972">
    <property type="entry name" value="NDH_I_M"/>
    <property type="match status" value="1"/>
</dbReference>
<dbReference type="GO" id="GO:0012505">
    <property type="term" value="C:endomembrane system"/>
    <property type="evidence" value="ECO:0007669"/>
    <property type="project" value="UniProtKB-SubCell"/>
</dbReference>
<dbReference type="PANTHER" id="PTHR43507:SF1">
    <property type="entry name" value="NADH-UBIQUINONE OXIDOREDUCTASE CHAIN 4"/>
    <property type="match status" value="1"/>
</dbReference>